<reference evidence="1 2" key="1">
    <citation type="submission" date="2018-04" db="EMBL/GenBank/DDBJ databases">
        <authorList>
            <person name="Li J."/>
        </authorList>
    </citation>
    <scope>NUCLEOTIDE SEQUENCE [LARGE SCALE GENOMIC DNA]</scope>
    <source>
        <strain evidence="2">30A</strain>
    </source>
</reference>
<dbReference type="EMBL" id="CP028913">
    <property type="protein sequence ID" value="AWB96369.1"/>
    <property type="molecule type" value="Genomic_DNA"/>
</dbReference>
<sequence length="65" mass="6978">MRVEILAAPTSRPSSVRESVVLPALVCEMSESETVPASRPRMSVRSRCDCITPSGRADAACSLTR</sequence>
<proteinExistence type="predicted"/>
<keyword evidence="2" id="KW-1185">Reference proteome</keyword>
<name>A0A2S0WYD1_9MICO</name>
<organism evidence="1 2">
    <name type="scientific">Agromyces badenianii</name>
    <dbReference type="NCBI Taxonomy" id="2080742"/>
    <lineage>
        <taxon>Bacteria</taxon>
        <taxon>Bacillati</taxon>
        <taxon>Actinomycetota</taxon>
        <taxon>Actinomycetes</taxon>
        <taxon>Micrococcales</taxon>
        <taxon>Microbacteriaceae</taxon>
        <taxon>Agromyces</taxon>
    </lineage>
</organism>
<dbReference type="AlphaFoldDB" id="A0A2S0WYD1"/>
<evidence type="ECO:0000313" key="2">
    <source>
        <dbReference type="Proteomes" id="UP000244729"/>
    </source>
</evidence>
<dbReference type="KEGG" id="agm:DCE93_12510"/>
<gene>
    <name evidence="1" type="ORF">DCE93_12510</name>
</gene>
<accession>A0A2S0WYD1</accession>
<evidence type="ECO:0000313" key="1">
    <source>
        <dbReference type="EMBL" id="AWB96369.1"/>
    </source>
</evidence>
<dbReference type="Proteomes" id="UP000244729">
    <property type="component" value="Chromosome"/>
</dbReference>
<protein>
    <submittedName>
        <fullName evidence="1">Uncharacterized protein</fullName>
    </submittedName>
</protein>